<evidence type="ECO:0000313" key="1">
    <source>
        <dbReference type="EMBL" id="KAJ7526213.1"/>
    </source>
</evidence>
<name>A0ACC2B8S7_DIPCM</name>
<dbReference type="Proteomes" id="UP001162992">
    <property type="component" value="Chromosome 17"/>
</dbReference>
<proteinExistence type="predicted"/>
<sequence length="157" mass="17868">MRKGKEEEEERIEDMMKMDYELPALKMLIAHLRPARPISHTTADGTPAPAMALGNLRFQRAWLQGMIVRELEGERVALDDGSGVIELFLTKQALRPWKLGTYVFVVGQYMIDNGLPLIKAHKIIDISTSPDREAMWNLEVIEAHHLFYASRIGKVLV</sequence>
<protein>
    <submittedName>
        <fullName evidence="1">Uncharacterized protein</fullName>
    </submittedName>
</protein>
<keyword evidence="2" id="KW-1185">Reference proteome</keyword>
<dbReference type="EMBL" id="CM055108">
    <property type="protein sequence ID" value="KAJ7526213.1"/>
    <property type="molecule type" value="Genomic_DNA"/>
</dbReference>
<organism evidence="1 2">
    <name type="scientific">Diphasiastrum complanatum</name>
    <name type="common">Issler's clubmoss</name>
    <name type="synonym">Lycopodium complanatum</name>
    <dbReference type="NCBI Taxonomy" id="34168"/>
    <lineage>
        <taxon>Eukaryota</taxon>
        <taxon>Viridiplantae</taxon>
        <taxon>Streptophyta</taxon>
        <taxon>Embryophyta</taxon>
        <taxon>Tracheophyta</taxon>
        <taxon>Lycopodiopsida</taxon>
        <taxon>Lycopodiales</taxon>
        <taxon>Lycopodiaceae</taxon>
        <taxon>Lycopodioideae</taxon>
        <taxon>Diphasiastrum</taxon>
    </lineage>
</organism>
<comment type="caution">
    <text evidence="1">The sequence shown here is derived from an EMBL/GenBank/DDBJ whole genome shotgun (WGS) entry which is preliminary data.</text>
</comment>
<gene>
    <name evidence="1" type="ORF">O6H91_17G088200</name>
</gene>
<reference evidence="2" key="1">
    <citation type="journal article" date="2024" name="Proc. Natl. Acad. Sci. U.S.A.">
        <title>Extraordinary preservation of gene collinearity over three hundred million years revealed in homosporous lycophytes.</title>
        <authorList>
            <person name="Li C."/>
            <person name="Wickell D."/>
            <person name="Kuo L.Y."/>
            <person name="Chen X."/>
            <person name="Nie B."/>
            <person name="Liao X."/>
            <person name="Peng D."/>
            <person name="Ji J."/>
            <person name="Jenkins J."/>
            <person name="Williams M."/>
            <person name="Shu S."/>
            <person name="Plott C."/>
            <person name="Barry K."/>
            <person name="Rajasekar S."/>
            <person name="Grimwood J."/>
            <person name="Han X."/>
            <person name="Sun S."/>
            <person name="Hou Z."/>
            <person name="He W."/>
            <person name="Dai G."/>
            <person name="Sun C."/>
            <person name="Schmutz J."/>
            <person name="Leebens-Mack J.H."/>
            <person name="Li F.W."/>
            <person name="Wang L."/>
        </authorList>
    </citation>
    <scope>NUCLEOTIDE SEQUENCE [LARGE SCALE GENOMIC DNA]</scope>
    <source>
        <strain evidence="2">cv. PW_Plant_1</strain>
    </source>
</reference>
<accession>A0ACC2B8S7</accession>
<evidence type="ECO:0000313" key="2">
    <source>
        <dbReference type="Proteomes" id="UP001162992"/>
    </source>
</evidence>